<dbReference type="EMBL" id="FNGW01000004">
    <property type="protein sequence ID" value="SDL99398.1"/>
    <property type="molecule type" value="Genomic_DNA"/>
</dbReference>
<name>A0A1G9PKP2_9FIRM</name>
<dbReference type="RefSeq" id="WP_092725842.1">
    <property type="nucleotide sequence ID" value="NZ_FNGW01000004.1"/>
</dbReference>
<proteinExistence type="predicted"/>
<dbReference type="STRING" id="1121325.SAMN04515677_104410"/>
<keyword evidence="2" id="KW-1185">Reference proteome</keyword>
<evidence type="ECO:0000313" key="2">
    <source>
        <dbReference type="Proteomes" id="UP000199068"/>
    </source>
</evidence>
<gene>
    <name evidence="1" type="ORF">SAMN04515677_104410</name>
</gene>
<evidence type="ECO:0000313" key="1">
    <source>
        <dbReference type="EMBL" id="SDL99398.1"/>
    </source>
</evidence>
<reference evidence="1 2" key="1">
    <citation type="submission" date="2016-10" db="EMBL/GenBank/DDBJ databases">
        <authorList>
            <person name="de Groot N.N."/>
        </authorList>
    </citation>
    <scope>NUCLEOTIDE SEQUENCE [LARGE SCALE GENOMIC DNA]</scope>
    <source>
        <strain evidence="1 2">DSM 797</strain>
    </source>
</reference>
<dbReference type="Proteomes" id="UP000199068">
    <property type="component" value="Unassembled WGS sequence"/>
</dbReference>
<accession>A0A1G9PKP2</accession>
<organism evidence="1 2">
    <name type="scientific">Romboutsia lituseburensis DSM 797</name>
    <dbReference type="NCBI Taxonomy" id="1121325"/>
    <lineage>
        <taxon>Bacteria</taxon>
        <taxon>Bacillati</taxon>
        <taxon>Bacillota</taxon>
        <taxon>Clostridia</taxon>
        <taxon>Peptostreptococcales</taxon>
        <taxon>Peptostreptococcaceae</taxon>
        <taxon>Romboutsia</taxon>
    </lineage>
</organism>
<sequence length="118" mass="13572">MEIKHLLLEVYCDCEVSKGDIKPTYCLNGLNNPGSHCFENECKFFSYTNAQNEIAYVGINGLVEQFDDCIGFGGEMEPELNDVELRKLLVSKWKNICKNKIDEAYDEYMNIKNTITKE</sequence>
<dbReference type="AlphaFoldDB" id="A0A1G9PKP2"/>
<protein>
    <submittedName>
        <fullName evidence="1">Uncharacterized protein</fullName>
    </submittedName>
</protein>